<evidence type="ECO:0000313" key="3">
    <source>
        <dbReference type="Proteomes" id="UP000249123"/>
    </source>
</evidence>
<dbReference type="InterPro" id="IPR006680">
    <property type="entry name" value="Amidohydro-rel"/>
</dbReference>
<dbReference type="STRING" id="1280941.HY2_02745"/>
<accession>A0A062U3S2</accession>
<comment type="caution">
    <text evidence="2">The sequence shown here is derived from an EMBL/GenBank/DDBJ whole genome shotgun (WGS) entry which is preliminary data.</text>
</comment>
<proteinExistence type="predicted"/>
<dbReference type="Gene3D" id="3.20.20.140">
    <property type="entry name" value="Metal-dependent hydrolases"/>
    <property type="match status" value="1"/>
</dbReference>
<keyword evidence="3" id="KW-1185">Reference proteome</keyword>
<dbReference type="eggNOG" id="COG1228">
    <property type="taxonomic scope" value="Bacteria"/>
</dbReference>
<sequence>MTPRVLVLIASLMLGFCQAWAAPETPYPSTYKPADSQPALIKGANILTAEGPVQENTDLLIQDGKIVAIGQNLSAPANAIIMDAGGKWVTPGIIDIHSHLGVFSSPGVPSMRNGNEKTGKNTAEVWAEHSIWPQDPGFELARKGGVTTLAILPGSANLFGGRSVTVKNVPSVSVQGMKFPDAPYGLKMACGENPIFYAARGNDPFTRMGNMAGYRSAFIDAQAYLEKQQRGEKQKRDLRLETLAGVLSGEITTHIHCYRADEMMQMIDLSKEFGFKIGTFHHATEAYKIADTLAEEGIAVATWADRWGFKLEAYDAVPLNVAALEWAGVHTMLHSDSAILVQRLNLEAGMAMASARHADREISREEAIRWITINPAIKLGIDDRTGSLKEGKMADIVLWSDDPFSVYAVAEKVFIDGVLLVDREADEAEPESDFLVGQSVREMAQ</sequence>
<dbReference type="SUPFAM" id="SSF51338">
    <property type="entry name" value="Composite domain of metallo-dependent hydrolases"/>
    <property type="match status" value="1"/>
</dbReference>
<dbReference type="PANTHER" id="PTHR43135:SF3">
    <property type="entry name" value="ALPHA-D-RIBOSE 1-METHYLPHOSPHONATE 5-TRIPHOSPHATE DIPHOSPHATASE"/>
    <property type="match status" value="1"/>
</dbReference>
<reference evidence="2 3" key="1">
    <citation type="submission" date="2013-04" db="EMBL/GenBank/DDBJ databases">
        <title>Hyphomonas sp. T24B3 Genome Sequencing.</title>
        <authorList>
            <person name="Lai Q."/>
            <person name="Shao Z."/>
        </authorList>
    </citation>
    <scope>NUCLEOTIDE SEQUENCE [LARGE SCALE GENOMIC DNA]</scope>
    <source>
        <strain evidence="2 3">T24B3</strain>
    </source>
</reference>
<dbReference type="OrthoDB" id="9802793at2"/>
<dbReference type="PANTHER" id="PTHR43135">
    <property type="entry name" value="ALPHA-D-RIBOSE 1-METHYLPHOSPHONATE 5-TRIPHOSPHATE DIPHOSPHATASE"/>
    <property type="match status" value="1"/>
</dbReference>
<dbReference type="GO" id="GO:0016810">
    <property type="term" value="F:hydrolase activity, acting on carbon-nitrogen (but not peptide) bonds"/>
    <property type="evidence" value="ECO:0007669"/>
    <property type="project" value="InterPro"/>
</dbReference>
<feature type="domain" description="Amidohydrolase-related" evidence="1">
    <location>
        <begin position="251"/>
        <end position="417"/>
    </location>
</feature>
<dbReference type="InterPro" id="IPR032466">
    <property type="entry name" value="Metal_Hydrolase"/>
</dbReference>
<dbReference type="Pfam" id="PF01979">
    <property type="entry name" value="Amidohydro_1"/>
    <property type="match status" value="1"/>
</dbReference>
<dbReference type="Gene3D" id="2.30.40.10">
    <property type="entry name" value="Urease, subunit C, domain 1"/>
    <property type="match status" value="1"/>
</dbReference>
<protein>
    <recommendedName>
        <fullName evidence="1">Amidohydrolase-related domain-containing protein</fullName>
    </recommendedName>
</protein>
<dbReference type="SUPFAM" id="SSF51556">
    <property type="entry name" value="Metallo-dependent hydrolases"/>
    <property type="match status" value="1"/>
</dbReference>
<gene>
    <name evidence="2" type="ORF">HY3_11015</name>
</gene>
<evidence type="ECO:0000313" key="2">
    <source>
        <dbReference type="EMBL" id="RAN34495.1"/>
    </source>
</evidence>
<dbReference type="InterPro" id="IPR051781">
    <property type="entry name" value="Metallo-dep_Hydrolase"/>
</dbReference>
<dbReference type="Proteomes" id="UP000249123">
    <property type="component" value="Unassembled WGS sequence"/>
</dbReference>
<dbReference type="AlphaFoldDB" id="A0A062U3S2"/>
<dbReference type="InterPro" id="IPR011059">
    <property type="entry name" value="Metal-dep_hydrolase_composite"/>
</dbReference>
<dbReference type="EMBL" id="AWFB01000011">
    <property type="protein sequence ID" value="RAN34495.1"/>
    <property type="molecule type" value="Genomic_DNA"/>
</dbReference>
<name>A0A062U3S2_9PROT</name>
<organism evidence="2 3">
    <name type="scientific">Hyphomonas pacifica</name>
    <dbReference type="NCBI Taxonomy" id="1280941"/>
    <lineage>
        <taxon>Bacteria</taxon>
        <taxon>Pseudomonadati</taxon>
        <taxon>Pseudomonadota</taxon>
        <taxon>Alphaproteobacteria</taxon>
        <taxon>Hyphomonadales</taxon>
        <taxon>Hyphomonadaceae</taxon>
        <taxon>Hyphomonas</taxon>
    </lineage>
</organism>
<evidence type="ECO:0000259" key="1">
    <source>
        <dbReference type="Pfam" id="PF01979"/>
    </source>
</evidence>
<dbReference type="RefSeq" id="WP_034826877.1">
    <property type="nucleotide sequence ID" value="NZ_AWFA01000023.1"/>
</dbReference>
<dbReference type="CDD" id="cd01309">
    <property type="entry name" value="Met_dep_hydrolase_C"/>
    <property type="match status" value="1"/>
</dbReference>